<dbReference type="GO" id="GO:0007021">
    <property type="term" value="P:tubulin complex assembly"/>
    <property type="evidence" value="ECO:0007669"/>
    <property type="project" value="TreeGrafter"/>
</dbReference>
<dbReference type="PROSITE" id="PS51329">
    <property type="entry name" value="C_CAP_COFACTOR_C"/>
    <property type="match status" value="1"/>
</dbReference>
<sequence>MEHMPELTRELTNAEKFFKYFQYSVTDLQERMARLQDTGISGGERADATAHCQAAIAQLSDSVKDSSSILPAHDQRSYGEAIKALTTKLEDIRSTLAPKPRFSFKNRGHGIGMQKKNESAISISDAVELAKKQRRAVPGYESGTTTSDESSAATTPAYLQSPAPELAAGNGNPTAGSIGKAVKMHDHVGVHIILPPHERHASTSATLSNLTRCVIDLGSSSASEENLLSQKQQTFAGLTLKNISSSLIICGHVSGPIHLTGVTDSVVVVATRQFRMHESRDTAVYLHAASRPIIEDCQGIMFAPLPEAYTTNLDREGENQWQEVDDFKWLRAGEKSPNWGILDEGKRAEERVWKDVVGGGPGVGVDDILKAVGVRPAK</sequence>
<dbReference type="VEuPathDB" id="FungiDB:BTJ68_00150"/>
<evidence type="ECO:0000313" key="9">
    <source>
        <dbReference type="Proteomes" id="UP000268823"/>
    </source>
</evidence>
<dbReference type="InterPro" id="IPR027684">
    <property type="entry name" value="TBCC"/>
</dbReference>
<dbReference type="GO" id="GO:0005737">
    <property type="term" value="C:cytoplasm"/>
    <property type="evidence" value="ECO:0007669"/>
    <property type="project" value="UniProtKB-SubCell"/>
</dbReference>
<dbReference type="InterPro" id="IPR031925">
    <property type="entry name" value="TBCC_N"/>
</dbReference>
<dbReference type="EMBL" id="QWIR01000098">
    <property type="protein sequence ID" value="RMY87196.1"/>
    <property type="molecule type" value="Genomic_DNA"/>
</dbReference>
<evidence type="ECO:0000256" key="4">
    <source>
        <dbReference type="ARBA" id="ARBA00022990"/>
    </source>
</evidence>
<evidence type="ECO:0000259" key="7">
    <source>
        <dbReference type="PROSITE" id="PS51329"/>
    </source>
</evidence>
<dbReference type="PANTHER" id="PTHR15139:SF0">
    <property type="entry name" value="TUBULIN-SPECIFIC CHAPERONE C"/>
    <property type="match status" value="1"/>
</dbReference>
<feature type="domain" description="C-CAP/cofactor C-like" evidence="7">
    <location>
        <begin position="162"/>
        <end position="329"/>
    </location>
</feature>
<feature type="compositionally biased region" description="Low complexity" evidence="6">
    <location>
        <begin position="141"/>
        <end position="155"/>
    </location>
</feature>
<dbReference type="AlphaFoldDB" id="A0A3M7FF16"/>
<keyword evidence="4" id="KW-0007">Acetylation</keyword>
<evidence type="ECO:0000313" key="8">
    <source>
        <dbReference type="EMBL" id="RMY87196.1"/>
    </source>
</evidence>
<feature type="region of interest" description="Disordered" evidence="6">
    <location>
        <begin position="134"/>
        <end position="155"/>
    </location>
</feature>
<dbReference type="InterPro" id="IPR017901">
    <property type="entry name" value="C-CAP_CF_C-like"/>
</dbReference>
<dbReference type="Pfam" id="PF07986">
    <property type="entry name" value="TBCC"/>
    <property type="match status" value="1"/>
</dbReference>
<evidence type="ECO:0000256" key="6">
    <source>
        <dbReference type="SAM" id="MobiDB-lite"/>
    </source>
</evidence>
<keyword evidence="3" id="KW-0963">Cytoplasm</keyword>
<proteinExistence type="inferred from homology"/>
<evidence type="ECO:0000256" key="1">
    <source>
        <dbReference type="ARBA" id="ARBA00004496"/>
    </source>
</evidence>
<protein>
    <recommendedName>
        <fullName evidence="7">C-CAP/cofactor C-like domain-containing protein</fullName>
    </recommendedName>
</protein>
<dbReference type="PANTHER" id="PTHR15139">
    <property type="entry name" value="TUBULIN FOLDING COFACTOR C"/>
    <property type="match status" value="1"/>
</dbReference>
<dbReference type="OrthoDB" id="194775at2759"/>
<dbReference type="InterPro" id="IPR012945">
    <property type="entry name" value="Tubulin-bd_cofactor_C_dom"/>
</dbReference>
<organism evidence="8 9">
    <name type="scientific">Hortaea werneckii</name>
    <name type="common">Black yeast</name>
    <name type="synonym">Cladosporium werneckii</name>
    <dbReference type="NCBI Taxonomy" id="91943"/>
    <lineage>
        <taxon>Eukaryota</taxon>
        <taxon>Fungi</taxon>
        <taxon>Dikarya</taxon>
        <taxon>Ascomycota</taxon>
        <taxon>Pezizomycotina</taxon>
        <taxon>Dothideomycetes</taxon>
        <taxon>Dothideomycetidae</taxon>
        <taxon>Mycosphaerellales</taxon>
        <taxon>Teratosphaeriaceae</taxon>
        <taxon>Hortaea</taxon>
    </lineage>
</organism>
<reference evidence="8 9" key="1">
    <citation type="journal article" date="2018" name="BMC Genomics">
        <title>Genomic evidence for intraspecific hybridization in a clonal and extremely halotolerant yeast.</title>
        <authorList>
            <person name="Gostincar C."/>
            <person name="Stajich J.E."/>
            <person name="Zupancic J."/>
            <person name="Zalar P."/>
            <person name="Gunde-Cimerman N."/>
        </authorList>
    </citation>
    <scope>NUCLEOTIDE SEQUENCE [LARGE SCALE GENOMIC DNA]</scope>
    <source>
        <strain evidence="8 9">EXF-2788</strain>
    </source>
</reference>
<evidence type="ECO:0000256" key="3">
    <source>
        <dbReference type="ARBA" id="ARBA00022490"/>
    </source>
</evidence>
<comment type="caution">
    <text evidence="8">The sequence shown here is derived from an EMBL/GenBank/DDBJ whole genome shotgun (WGS) entry which is preliminary data.</text>
</comment>
<name>A0A3M7FF16_HORWE</name>
<dbReference type="GO" id="GO:0007023">
    <property type="term" value="P:post-chaperonin tubulin folding pathway"/>
    <property type="evidence" value="ECO:0007669"/>
    <property type="project" value="InterPro"/>
</dbReference>
<gene>
    <name evidence="8" type="ORF">D0861_05522</name>
</gene>
<dbReference type="Gene3D" id="2.160.20.70">
    <property type="match status" value="1"/>
</dbReference>
<evidence type="ECO:0000256" key="2">
    <source>
        <dbReference type="ARBA" id="ARBA00008848"/>
    </source>
</evidence>
<comment type="subcellular location">
    <subcellularLocation>
        <location evidence="1">Cytoplasm</location>
    </subcellularLocation>
</comment>
<comment type="similarity">
    <text evidence="2">Belongs to the TBCC family.</text>
</comment>
<dbReference type="Proteomes" id="UP000268823">
    <property type="component" value="Unassembled WGS sequence"/>
</dbReference>
<dbReference type="Gene3D" id="1.20.58.1250">
    <property type="entry name" value="Tubulin Binding Cofactor C, N-terminal domain"/>
    <property type="match status" value="1"/>
</dbReference>
<dbReference type="GO" id="GO:0015631">
    <property type="term" value="F:tubulin binding"/>
    <property type="evidence" value="ECO:0007669"/>
    <property type="project" value="InterPro"/>
</dbReference>
<dbReference type="Pfam" id="PF16752">
    <property type="entry name" value="TBCC_N"/>
    <property type="match status" value="1"/>
</dbReference>
<comment type="subunit">
    <text evidence="5">Supercomplex made of cofactors A to E. Cofactors A and D function by capturing and stabilizing tubulin in a quasi-native conformation. Cofactor E binds to the cofactor D-tubulin complex; interaction with cofactor C then causes the release of tubulin polypeptides that are committed to the native state.</text>
</comment>
<evidence type="ECO:0000256" key="5">
    <source>
        <dbReference type="ARBA" id="ARBA00026055"/>
    </source>
</evidence>
<dbReference type="InterPro" id="IPR038397">
    <property type="entry name" value="TBCC_N_sf"/>
</dbReference>
<accession>A0A3M7FF16</accession>
<dbReference type="InterPro" id="IPR016098">
    <property type="entry name" value="CAP/MinC_C"/>
</dbReference>